<proteinExistence type="predicted"/>
<evidence type="ECO:0000313" key="1">
    <source>
        <dbReference type="EMBL" id="KAJ2935735.1"/>
    </source>
</evidence>
<sequence>MAENDRPTQASVSISLQTTFYLTDIAVLREDSESKNDQLNIAELVIFGLEQSGIGTPFSLTPTSPNRWEVQASIKLPEEADELNVVTKSDEGAEIGSACLDLNSGGGGSAQSGSGCVTRMRAIVRGEANPGVFGTLGNQCLRRFQSTADLTDIACAIALIQKAVELTPPRHPVFPDFLTNLGAAFLSRFHHTRNISDVSHAIDALQQAVNSSPSSNSNLHSALENLGFSFRARFELTGDHSDIAAAVAAFRRAIGITPPGHLNPFLSKKLGRLYMDCFQQTNDLADITNAVTTLRKAVDLTSPDDKDLPDLLDDLGVCLRHRFKLQGDFSDITNAVTALQKAVNLTSPDDRDLPDRLNNLGGCLIHRFEYKGDLPDIRSAAETLQKAVDLDPPGSAASLPSRLNNLGISLRSLYERTGDFAYITTAIEVHEKAVKLAPPTDEKLPDLLNNLGCSFLARFKRTGDLSDISKAIEVAQKAVQFTTPSHPKLPKCLEIFGNSYRQRFDHTGDLADITNAIASHQKAVGLTPLGDPELPGRLSNLGTSLLARFQLTDEVSDIEDALAAHTKAVELTPPDHANQRVLHHNLAAAYGCYFDCQPDNLSFIDNAISAIKRAVELTPSDHPDLPSHLSALGHLWRRRFAETHDPSELVSAVEAQQKAIQLTPPGHANLPYHLFALGNSFIVRFRQTKDLSDITEAIAVFQRSLDLTPIDHPERSVRLANLAQSFCELSTLKDKRTNIDKCIAYLMSAATCSSGSSLSKLIASTNWAALSYSYHPESPQTLAAFEHSIRLLSMVAGLEQTVQSRHERLRELSRVPPQAPAFACSIGRPDKALEWMEHGRCLVWNQFNQLRTPLDELRLQDEDLAQRIWDVSKQLEKAGFRRHLGLSIIEASMTEKISKQEEAHSHILLAKEWDRLLTTVRTTVPGFKNFLQPPTCSDILQHLPSSGPVVVINVWRTRCDALALLAGLDEPLHIPLPNFSLKKAIAYRHDLTVYLERHGLRARGRGGETEESIKDGEDEGAGEDLDVLEVADEDSYDGFELEDIDGKPRQRSFRPAPPGGSRRRYSVHEILEGLWKDVVKPVLDSLAFSVSCTLSLQF</sequence>
<reference evidence="1" key="1">
    <citation type="submission" date="2022-06" db="EMBL/GenBank/DDBJ databases">
        <title>Genome Sequence of Candolleomyces eurysporus.</title>
        <authorList>
            <person name="Buettner E."/>
        </authorList>
    </citation>
    <scope>NUCLEOTIDE SEQUENCE</scope>
    <source>
        <strain evidence="1">VTCC 930004</strain>
    </source>
</reference>
<keyword evidence="2" id="KW-1185">Reference proteome</keyword>
<evidence type="ECO:0000313" key="2">
    <source>
        <dbReference type="Proteomes" id="UP001140091"/>
    </source>
</evidence>
<feature type="non-terminal residue" evidence="1">
    <location>
        <position position="1098"/>
    </location>
</feature>
<dbReference type="SUPFAM" id="SSF48452">
    <property type="entry name" value="TPR-like"/>
    <property type="match status" value="3"/>
</dbReference>
<dbReference type="Proteomes" id="UP001140091">
    <property type="component" value="Unassembled WGS sequence"/>
</dbReference>
<dbReference type="Gene3D" id="1.25.40.10">
    <property type="entry name" value="Tetratricopeptide repeat domain"/>
    <property type="match status" value="3"/>
</dbReference>
<dbReference type="AlphaFoldDB" id="A0A9W8MKX0"/>
<comment type="caution">
    <text evidence="1">The sequence shown here is derived from an EMBL/GenBank/DDBJ whole genome shotgun (WGS) entry which is preliminary data.</text>
</comment>
<protein>
    <recommendedName>
        <fullName evidence="3">TPR-like protein</fullName>
    </recommendedName>
</protein>
<dbReference type="OrthoDB" id="9991317at2759"/>
<dbReference type="EMBL" id="JANBPK010000366">
    <property type="protein sequence ID" value="KAJ2935735.1"/>
    <property type="molecule type" value="Genomic_DNA"/>
</dbReference>
<dbReference type="PANTHER" id="PTHR19959:SF119">
    <property type="entry name" value="FUNGAL LIPASE-LIKE DOMAIN-CONTAINING PROTEIN"/>
    <property type="match status" value="1"/>
</dbReference>
<dbReference type="PANTHER" id="PTHR19959">
    <property type="entry name" value="KINESIN LIGHT CHAIN"/>
    <property type="match status" value="1"/>
</dbReference>
<name>A0A9W8MKX0_9AGAR</name>
<accession>A0A9W8MKX0</accession>
<organism evidence="1 2">
    <name type="scientific">Candolleomyces eurysporus</name>
    <dbReference type="NCBI Taxonomy" id="2828524"/>
    <lineage>
        <taxon>Eukaryota</taxon>
        <taxon>Fungi</taxon>
        <taxon>Dikarya</taxon>
        <taxon>Basidiomycota</taxon>
        <taxon>Agaricomycotina</taxon>
        <taxon>Agaricomycetes</taxon>
        <taxon>Agaricomycetidae</taxon>
        <taxon>Agaricales</taxon>
        <taxon>Agaricineae</taxon>
        <taxon>Psathyrellaceae</taxon>
        <taxon>Candolleomyces</taxon>
    </lineage>
</organism>
<evidence type="ECO:0008006" key="3">
    <source>
        <dbReference type="Google" id="ProtNLM"/>
    </source>
</evidence>
<gene>
    <name evidence="1" type="ORF">H1R20_g1359</name>
</gene>
<dbReference type="InterPro" id="IPR011990">
    <property type="entry name" value="TPR-like_helical_dom_sf"/>
</dbReference>